<accession>A0A517TDF0</accession>
<dbReference type="CDD" id="cd02955">
    <property type="entry name" value="SSP411"/>
    <property type="match status" value="1"/>
</dbReference>
<dbReference type="EMBL" id="CP036316">
    <property type="protein sequence ID" value="QDT66391.1"/>
    <property type="molecule type" value="Genomic_DNA"/>
</dbReference>
<dbReference type="Gene3D" id="3.40.30.10">
    <property type="entry name" value="Glutaredoxin"/>
    <property type="match status" value="1"/>
</dbReference>
<dbReference type="InterPro" id="IPR036249">
    <property type="entry name" value="Thioredoxin-like_sf"/>
</dbReference>
<dbReference type="OrthoDB" id="9762614at2"/>
<dbReference type="SUPFAM" id="SSF48208">
    <property type="entry name" value="Six-hairpin glycosidases"/>
    <property type="match status" value="1"/>
</dbReference>
<dbReference type="AlphaFoldDB" id="A0A517TDF0"/>
<dbReference type="Proteomes" id="UP000319976">
    <property type="component" value="Chromosome"/>
</dbReference>
<evidence type="ECO:0000259" key="1">
    <source>
        <dbReference type="Pfam" id="PF03190"/>
    </source>
</evidence>
<feature type="domain" description="Spermatogenesis-associated protein 20-like TRX" evidence="1">
    <location>
        <begin position="10"/>
        <end position="170"/>
    </location>
</feature>
<dbReference type="InterPro" id="IPR024705">
    <property type="entry name" value="Ssp411"/>
</dbReference>
<dbReference type="PANTHER" id="PTHR42899:SF1">
    <property type="entry name" value="SPERMATOGENESIS-ASSOCIATED PROTEIN 20"/>
    <property type="match status" value="1"/>
</dbReference>
<dbReference type="GO" id="GO:0005975">
    <property type="term" value="P:carbohydrate metabolic process"/>
    <property type="evidence" value="ECO:0007669"/>
    <property type="project" value="InterPro"/>
</dbReference>
<dbReference type="KEGG" id="chya:V22_36580"/>
<dbReference type="SUPFAM" id="SSF52833">
    <property type="entry name" value="Thioredoxin-like"/>
    <property type="match status" value="1"/>
</dbReference>
<reference evidence="2 3" key="1">
    <citation type="submission" date="2019-02" db="EMBL/GenBank/DDBJ databases">
        <title>Deep-cultivation of Planctomycetes and their phenomic and genomic characterization uncovers novel biology.</title>
        <authorList>
            <person name="Wiegand S."/>
            <person name="Jogler M."/>
            <person name="Boedeker C."/>
            <person name="Pinto D."/>
            <person name="Vollmers J."/>
            <person name="Rivas-Marin E."/>
            <person name="Kohn T."/>
            <person name="Peeters S.H."/>
            <person name="Heuer A."/>
            <person name="Rast P."/>
            <person name="Oberbeckmann S."/>
            <person name="Bunk B."/>
            <person name="Jeske O."/>
            <person name="Meyerdierks A."/>
            <person name="Storesund J.E."/>
            <person name="Kallscheuer N."/>
            <person name="Luecker S."/>
            <person name="Lage O.M."/>
            <person name="Pohl T."/>
            <person name="Merkel B.J."/>
            <person name="Hornburger P."/>
            <person name="Mueller R.-W."/>
            <person name="Bruemmer F."/>
            <person name="Labrenz M."/>
            <person name="Spormann A.M."/>
            <person name="Op den Camp H."/>
            <person name="Overmann J."/>
            <person name="Amann R."/>
            <person name="Jetten M.S.M."/>
            <person name="Mascher T."/>
            <person name="Medema M.H."/>
            <person name="Devos D.P."/>
            <person name="Kaster A.-K."/>
            <person name="Ovreas L."/>
            <person name="Rohde M."/>
            <person name="Galperin M.Y."/>
            <person name="Jogler C."/>
        </authorList>
    </citation>
    <scope>NUCLEOTIDE SEQUENCE [LARGE SCALE GENOMIC DNA]</scope>
    <source>
        <strain evidence="2 3">V22</strain>
    </source>
</reference>
<dbReference type="Gene3D" id="1.50.10.10">
    <property type="match status" value="2"/>
</dbReference>
<dbReference type="PIRSF" id="PIRSF006402">
    <property type="entry name" value="UCP006402_thioredoxin"/>
    <property type="match status" value="1"/>
</dbReference>
<protein>
    <recommendedName>
        <fullName evidence="1">Spermatogenesis-associated protein 20-like TRX domain-containing protein</fullName>
    </recommendedName>
</protein>
<name>A0A517TDF0_9PLAN</name>
<dbReference type="Pfam" id="PF03190">
    <property type="entry name" value="Thioredox_DsbH"/>
    <property type="match status" value="1"/>
</dbReference>
<organism evidence="2 3">
    <name type="scientific">Calycomorphotria hydatis</name>
    <dbReference type="NCBI Taxonomy" id="2528027"/>
    <lineage>
        <taxon>Bacteria</taxon>
        <taxon>Pseudomonadati</taxon>
        <taxon>Planctomycetota</taxon>
        <taxon>Planctomycetia</taxon>
        <taxon>Planctomycetales</taxon>
        <taxon>Planctomycetaceae</taxon>
        <taxon>Calycomorphotria</taxon>
    </lineage>
</organism>
<dbReference type="InterPro" id="IPR008928">
    <property type="entry name" value="6-hairpin_glycosidase_sf"/>
</dbReference>
<evidence type="ECO:0000313" key="3">
    <source>
        <dbReference type="Proteomes" id="UP000319976"/>
    </source>
</evidence>
<dbReference type="RefSeq" id="WP_145265440.1">
    <property type="nucleotide sequence ID" value="NZ_CP036316.1"/>
</dbReference>
<dbReference type="InterPro" id="IPR004879">
    <property type="entry name" value="Ssp411-like_TRX"/>
</dbReference>
<sequence length="691" mass="76661">MSEVTKAPRNRLANESSPYLQQHATNPVDWYPWGEEALQKARAEDKPIFLSIGYSACHWCHVMEHESFENEEIAAFMNEHFVNVKVDREERPDLDQIYMNAVVAMTGHGGWPMSVFLRPDLKPFFGGTYWPPTQRVNMPGFREILGHIRVAWHDRKDTVDKAAEDLTNAVAGMSLPEGEPQPLGEEVLQNAVSKFIRAADRINGGFGGAPKFPHSMDLQVLLRGWKRFGNQEALDVVTETLDKMAAGGIYDHLGGGFHRYSTDARWLVPHFEKMLYDNALLVQVYLEAYQAPGNEDYARVVRETLDYILREMTSPEGGFYSTQDADSEGEEGKFFVWTREEIEAVLPAELVPLFCAAYDVTANGNWEGKTILNQPQPIQQAAEEFEIDLGDLQTILAECKQQLFAVREQRIKPGRDEKVLASWNGLMITAMARAGAVLDEPKYVTAAENAAKFIRTQMIEDGRLLHAYKDGRARLNGYLEDYACLIDGLVELFQVNSDEALLTVAMRLADRLKTSFHDAEQGGFHFTSSDHEELIVRQKDSQDNATPAGNTMAATALLKLARLTGETELEDLAIGTLDMMSAQIAKIPLASGQALVALDFLLGPTEELVLAEGTDASENEQVLSALRKKFSPNQVFLRVPSGSNLASPALLADKVSVGDQVTLYRCQRGACQAPLVGVDAILSSISGERDA</sequence>
<keyword evidence="3" id="KW-1185">Reference proteome</keyword>
<dbReference type="InterPro" id="IPR012341">
    <property type="entry name" value="6hp_glycosidase-like_sf"/>
</dbReference>
<evidence type="ECO:0000313" key="2">
    <source>
        <dbReference type="EMBL" id="QDT66391.1"/>
    </source>
</evidence>
<gene>
    <name evidence="2" type="ORF">V22_36580</name>
</gene>
<dbReference type="PANTHER" id="PTHR42899">
    <property type="entry name" value="SPERMATOGENESIS-ASSOCIATED PROTEIN 20"/>
    <property type="match status" value="1"/>
</dbReference>
<proteinExistence type="predicted"/>